<gene>
    <name evidence="2" type="ORF">ACFFX0_31445</name>
</gene>
<accession>A0ABV5G929</accession>
<organism evidence="2 3">
    <name type="scientific">Citricoccus parietis</name>
    <dbReference type="NCBI Taxonomy" id="592307"/>
    <lineage>
        <taxon>Bacteria</taxon>
        <taxon>Bacillati</taxon>
        <taxon>Actinomycetota</taxon>
        <taxon>Actinomycetes</taxon>
        <taxon>Micrococcales</taxon>
        <taxon>Micrococcaceae</taxon>
        <taxon>Citricoccus</taxon>
    </lineage>
</organism>
<proteinExistence type="predicted"/>
<dbReference type="EMBL" id="JBHMFI010000023">
    <property type="protein sequence ID" value="MFB9075436.1"/>
    <property type="molecule type" value="Genomic_DNA"/>
</dbReference>
<feature type="region of interest" description="Disordered" evidence="1">
    <location>
        <begin position="14"/>
        <end position="38"/>
    </location>
</feature>
<protein>
    <submittedName>
        <fullName evidence="2">Uncharacterized protein</fullName>
    </submittedName>
</protein>
<keyword evidence="3" id="KW-1185">Reference proteome</keyword>
<reference evidence="2 3" key="1">
    <citation type="submission" date="2024-09" db="EMBL/GenBank/DDBJ databases">
        <authorList>
            <person name="Sun Q."/>
            <person name="Mori K."/>
        </authorList>
    </citation>
    <scope>NUCLEOTIDE SEQUENCE [LARGE SCALE GENOMIC DNA]</scope>
    <source>
        <strain evidence="2 3">CCM 7609</strain>
    </source>
</reference>
<comment type="caution">
    <text evidence="2">The sequence shown here is derived from an EMBL/GenBank/DDBJ whole genome shotgun (WGS) entry which is preliminary data.</text>
</comment>
<sequence length="65" mass="7166">MISCHRRAVGSVVWSGRPGSREKSGWGRNTSASRPKQAMARVSSRCIAVAAASRDWSWRWSESSS</sequence>
<evidence type="ECO:0000256" key="1">
    <source>
        <dbReference type="SAM" id="MobiDB-lite"/>
    </source>
</evidence>
<evidence type="ECO:0000313" key="3">
    <source>
        <dbReference type="Proteomes" id="UP001589575"/>
    </source>
</evidence>
<name>A0ABV5G929_9MICC</name>
<dbReference type="Proteomes" id="UP001589575">
    <property type="component" value="Unassembled WGS sequence"/>
</dbReference>
<evidence type="ECO:0000313" key="2">
    <source>
        <dbReference type="EMBL" id="MFB9075436.1"/>
    </source>
</evidence>